<dbReference type="SUPFAM" id="SSF52799">
    <property type="entry name" value="(Phosphotyrosine protein) phosphatases II"/>
    <property type="match status" value="1"/>
</dbReference>
<organism evidence="4 5">
    <name type="scientific">Gambusia affinis</name>
    <name type="common">Western mosquitofish</name>
    <name type="synonym">Heterandria affinis</name>
    <dbReference type="NCBI Taxonomy" id="33528"/>
    <lineage>
        <taxon>Eukaryota</taxon>
        <taxon>Metazoa</taxon>
        <taxon>Chordata</taxon>
        <taxon>Craniata</taxon>
        <taxon>Vertebrata</taxon>
        <taxon>Euteleostomi</taxon>
        <taxon>Actinopterygii</taxon>
        <taxon>Neopterygii</taxon>
        <taxon>Teleostei</taxon>
        <taxon>Neoteleostei</taxon>
        <taxon>Acanthomorphata</taxon>
        <taxon>Ovalentaria</taxon>
        <taxon>Atherinomorphae</taxon>
        <taxon>Cyprinodontiformes</taxon>
        <taxon>Poeciliidae</taxon>
        <taxon>Poeciliinae</taxon>
        <taxon>Gambusia</taxon>
    </lineage>
</organism>
<dbReference type="PANTHER" id="PTHR10807">
    <property type="entry name" value="MYOTUBULARIN-RELATED"/>
    <property type="match status" value="1"/>
</dbReference>
<dbReference type="PANTHER" id="PTHR10807:SF51">
    <property type="entry name" value="MYOTUBULARIN-RELATED PROTEIN 11"/>
    <property type="match status" value="1"/>
</dbReference>
<dbReference type="InterPro" id="IPR011993">
    <property type="entry name" value="PH-like_dom_sf"/>
</dbReference>
<proteinExistence type="inferred from homology"/>
<comment type="similarity">
    <text evidence="1">Belongs to the protein-tyrosine phosphatase family. Non-receptor class myotubularin subfamily.</text>
</comment>
<dbReference type="InterPro" id="IPR030564">
    <property type="entry name" value="Myotubularin"/>
</dbReference>
<dbReference type="STRING" id="33528.ENSGAFP00000032234"/>
<evidence type="ECO:0000313" key="5">
    <source>
        <dbReference type="Proteomes" id="UP000250572"/>
    </source>
</evidence>
<dbReference type="EMBL" id="NHOQ01001373">
    <property type="protein sequence ID" value="PWA24934.1"/>
    <property type="molecule type" value="Genomic_DNA"/>
</dbReference>
<protein>
    <recommendedName>
        <fullName evidence="3">Myotubularin phosphatase domain-containing protein</fullName>
    </recommendedName>
</protein>
<dbReference type="PROSITE" id="PS51339">
    <property type="entry name" value="PPASE_MYOTUBULARIN"/>
    <property type="match status" value="1"/>
</dbReference>
<dbReference type="InterPro" id="IPR010569">
    <property type="entry name" value="Myotubularin-like_Pase_dom"/>
</dbReference>
<dbReference type="Pfam" id="PF12578">
    <property type="entry name" value="3-PAP"/>
    <property type="match status" value="1"/>
</dbReference>
<evidence type="ECO:0000256" key="2">
    <source>
        <dbReference type="SAM" id="MobiDB-lite"/>
    </source>
</evidence>
<dbReference type="GO" id="GO:0046856">
    <property type="term" value="P:phosphatidylinositol dephosphorylation"/>
    <property type="evidence" value="ECO:0007669"/>
    <property type="project" value="TreeGrafter"/>
</dbReference>
<dbReference type="SUPFAM" id="SSF50729">
    <property type="entry name" value="PH domain-like"/>
    <property type="match status" value="1"/>
</dbReference>
<dbReference type="InterPro" id="IPR022587">
    <property type="entry name" value="MTMR12-like_C"/>
</dbReference>
<reference evidence="4 5" key="1">
    <citation type="journal article" date="2018" name="G3 (Bethesda)">
        <title>A High-Quality Reference Genome for the Invasive Mosquitofish Gambusia affinis Using a Chicago Library.</title>
        <authorList>
            <person name="Hoffberg S.L."/>
            <person name="Troendle N.J."/>
            <person name="Glenn T.C."/>
            <person name="Mahmud O."/>
            <person name="Louha S."/>
            <person name="Chalopin D."/>
            <person name="Bennetzen J.L."/>
            <person name="Mauricio R."/>
        </authorList>
    </citation>
    <scope>NUCLEOTIDE SEQUENCE [LARGE SCALE GENOMIC DNA]</scope>
    <source>
        <strain evidence="4">NE01/NJP1002.9</strain>
        <tissue evidence="4">Muscle</tissue>
    </source>
</reference>
<evidence type="ECO:0000256" key="1">
    <source>
        <dbReference type="ARBA" id="ARBA00007471"/>
    </source>
</evidence>
<dbReference type="AlphaFoldDB" id="A0A315VPF4"/>
<feature type="domain" description="Myotubularin phosphatase" evidence="3">
    <location>
        <begin position="389"/>
        <end position="858"/>
    </location>
</feature>
<gene>
    <name evidence="4" type="ORF">CCH79_00015479</name>
</gene>
<accession>A0A315VPF4</accession>
<sequence>MLSVFSLHALRDVLIHQPLQAMSIDDFGVPDGQAEKTKLKPQAVLPPNTVCTVTFIPSDCPTKIDLRTIFIKTTKQFEGNIKTRAHPPPPPTAKYHLYCQAPSWLQLLQLNGADKELLLNLWPGPRSSEGLESQDGKRVPSRARNKQSVCSSMRNGNCSQAWPVSLGMNGGNGAVKKWGNEAARECPVFTSSLLTDLIVLQTDWERMLSQSSIGARSRDVFGLRCLPGECVLQRTVMVRKKLTAREGRGWISGTLFCTHFRVAFVPQDSPKDDDNADPILLGDHDIALASIEKVVAVGPNRTKLVTPNSSLKFTPEELVLYCRDMRVMCFLFDRLTPDAQVIEITYTIAKTYQPLKPGSVLAFQNGALGSVEMKQFLSNRRRDSHMNWFESASDWEQELERCGATSWRVSSVNDRFEMSNSLSRFIVVPQKVLDTELKKSFAHFNEGRIPRWCWRHPRGSDLLRMSSFQNNIYHEKDDIRNLEMVLFGCQSSLCVVVELGDELPSPADIQLAHSRLRALCLGDISSSVSVPDDKWLSTLEGTHWLDYIRSCLRKASEVSCLLRSGHLTVALQEVEDRDMSCVVSSLVQVMCDPHYRTQQGFQGLVQKEWVMAGHRFYSRLNYHRDSDKEESPVFLLFLDCVWHLWFQFPSRFQLTDDFLLALHDSVHLPLFSTFLSNCQRERCKRSQNVGQLYTPVNGWRDMLGPDSSSDTSDPPLPPVWDWALQYSQEKRDGFVQPVAPTPPLQPLLNGNLNTNLDTHRLADAGPGSVFLLSRGAFTCPANLPPWRSGGSGAYRKSHRRALSCENVPGLERLLKAWALTELPQNTATASGPKGPLDPYEPLLPLLMGPCMSLWRECYLRGALHAQAFSHPVSANRPHPVDRLAQEVQQLRNQLDQLSPCAAPDSLTVTSDPRRPDTNLNQSTNNSTFLYSALRPKTTPPPTSTNQHTSRGPASASAPPPRPTRDGPKHSFLFGHSAVAETRSDPRYHPPPGATKLPKSNGSSLTS</sequence>
<name>A0A315VPF4_GAMAF</name>
<feature type="region of interest" description="Disordered" evidence="2">
    <location>
        <begin position="127"/>
        <end position="146"/>
    </location>
</feature>
<comment type="caution">
    <text evidence="4">The sequence shown here is derived from an EMBL/GenBank/DDBJ whole genome shotgun (WGS) entry which is preliminary data.</text>
</comment>
<dbReference type="InterPro" id="IPR029021">
    <property type="entry name" value="Prot-tyrosine_phosphatase-like"/>
</dbReference>
<dbReference type="Proteomes" id="UP000250572">
    <property type="component" value="Unassembled WGS sequence"/>
</dbReference>
<keyword evidence="5" id="KW-1185">Reference proteome</keyword>
<dbReference type="Gene3D" id="2.30.29.30">
    <property type="entry name" value="Pleckstrin-homology domain (PH domain)/Phosphotyrosine-binding domain (PTB)"/>
    <property type="match status" value="1"/>
</dbReference>
<evidence type="ECO:0000259" key="3">
    <source>
        <dbReference type="PROSITE" id="PS51339"/>
    </source>
</evidence>
<dbReference type="GO" id="GO:0016020">
    <property type="term" value="C:membrane"/>
    <property type="evidence" value="ECO:0007669"/>
    <property type="project" value="TreeGrafter"/>
</dbReference>
<feature type="compositionally biased region" description="Polar residues" evidence="2">
    <location>
        <begin position="997"/>
        <end position="1006"/>
    </location>
</feature>
<feature type="compositionally biased region" description="Polar residues" evidence="2">
    <location>
        <begin position="917"/>
        <end position="929"/>
    </location>
</feature>
<dbReference type="CDD" id="cd14595">
    <property type="entry name" value="PTP-MTMR11"/>
    <property type="match status" value="1"/>
</dbReference>
<feature type="region of interest" description="Disordered" evidence="2">
    <location>
        <begin position="900"/>
        <end position="1006"/>
    </location>
</feature>
<dbReference type="GO" id="GO:0005737">
    <property type="term" value="C:cytoplasm"/>
    <property type="evidence" value="ECO:0007669"/>
    <property type="project" value="TreeGrafter"/>
</dbReference>
<dbReference type="Pfam" id="PF06602">
    <property type="entry name" value="Myotub-related"/>
    <property type="match status" value="2"/>
</dbReference>
<evidence type="ECO:0000313" key="4">
    <source>
        <dbReference type="EMBL" id="PWA24934.1"/>
    </source>
</evidence>